<reference evidence="1 2" key="1">
    <citation type="submission" date="2019-01" db="EMBL/GenBank/DDBJ databases">
        <title>Draft genome sequences of three monokaryotic isolates of the white-rot basidiomycete fungus Dichomitus squalens.</title>
        <authorList>
            <consortium name="DOE Joint Genome Institute"/>
            <person name="Lopez S.C."/>
            <person name="Andreopoulos B."/>
            <person name="Pangilinan J."/>
            <person name="Lipzen A."/>
            <person name="Riley R."/>
            <person name="Ahrendt S."/>
            <person name="Ng V."/>
            <person name="Barry K."/>
            <person name="Daum C."/>
            <person name="Grigoriev I.V."/>
            <person name="Hilden K.S."/>
            <person name="Makela M.R."/>
            <person name="de Vries R.P."/>
        </authorList>
    </citation>
    <scope>NUCLEOTIDE SEQUENCE [LARGE SCALE GENOMIC DNA]</scope>
    <source>
        <strain evidence="1 2">CBS 464.89</strain>
    </source>
</reference>
<keyword evidence="2" id="KW-1185">Reference proteome</keyword>
<evidence type="ECO:0000313" key="1">
    <source>
        <dbReference type="EMBL" id="TBU57695.1"/>
    </source>
</evidence>
<name>A0A4Q9PTH2_9APHY</name>
<protein>
    <submittedName>
        <fullName evidence="1">Uncharacterized protein</fullName>
    </submittedName>
</protein>
<sequence>MSSGFPKVTPRACTAYLTGLAISVQYAFKRFLCAALSPLTGFRDQAVNKEPGPAMNFFPRLWLDCAVST</sequence>
<accession>A0A4Q9PTH2</accession>
<gene>
    <name evidence="1" type="ORF">BD310DRAFT_977984</name>
</gene>
<proteinExistence type="predicted"/>
<dbReference type="EMBL" id="ML145134">
    <property type="protein sequence ID" value="TBU57695.1"/>
    <property type="molecule type" value="Genomic_DNA"/>
</dbReference>
<dbReference type="Proteomes" id="UP000292082">
    <property type="component" value="Unassembled WGS sequence"/>
</dbReference>
<organism evidence="1 2">
    <name type="scientific">Dichomitus squalens</name>
    <dbReference type="NCBI Taxonomy" id="114155"/>
    <lineage>
        <taxon>Eukaryota</taxon>
        <taxon>Fungi</taxon>
        <taxon>Dikarya</taxon>
        <taxon>Basidiomycota</taxon>
        <taxon>Agaricomycotina</taxon>
        <taxon>Agaricomycetes</taxon>
        <taxon>Polyporales</taxon>
        <taxon>Polyporaceae</taxon>
        <taxon>Dichomitus</taxon>
    </lineage>
</organism>
<evidence type="ECO:0000313" key="2">
    <source>
        <dbReference type="Proteomes" id="UP000292082"/>
    </source>
</evidence>
<dbReference type="AlphaFoldDB" id="A0A4Q9PTH2"/>